<name>A0A5C5XZZ3_9BACT</name>
<feature type="chain" id="PRO_5023015433" evidence="1">
    <location>
        <begin position="39"/>
        <end position="655"/>
    </location>
</feature>
<dbReference type="Proteomes" id="UP000318053">
    <property type="component" value="Unassembled WGS sequence"/>
</dbReference>
<evidence type="ECO:0000256" key="1">
    <source>
        <dbReference type="SAM" id="SignalP"/>
    </source>
</evidence>
<gene>
    <name evidence="2" type="ORF">CA85_23760</name>
</gene>
<sequence length="655" mass="67737" precursor="true">MNTHSQLASIPTRFSVTSLRSIVAAGMLVILSPAMVFAAPPTPEDDIDYAASGFRLPPGVHPGDWATAARVSAAGGINYASQPAISGPMMGGPMAGGPTMGGPMMGSPMMGGPMAGPMMGNTPLSQKIPTSFPSGPIPGMPAGGQAGMPVSTGLPGPIGTAAYQSAMQNPYGQVMPVGHQGGLLEYSGNYGPACDSCGDGGCGCDGGYAGGYAGPYAGPMYAEGACGCGAGYGSGCSCAGPGGFQGILPAIMGSCHACNGQGCGVCSSRLYQSGCLGRGGMLGDWCSGKCMQGDMGILLGTIYGGTVGCIDALRPYSEAGKCAQRWYDLSVEGLFLGNNFSQGNTVLTTRGIDGPTVMSLDDVRASDLEAGVRVSGALILGVGGNVEATYMGGQEWNNSAQVVSDDPNNPDLYSYISDFGTFPIGGYDDTDRSIIQQAYTQSRFHSGEVNYRRRAVGPGCRFQGSWLFGARYIRLDNDFGYSTIGTFNDGTGGFGGGSNDQLRYYDSVNNTKNNLFMGQIGYDVWWNMVPGIQLGLGMKGGWGQNDWERGTSVYANSIGPGATAGSAEISDRDRRGSVMGEFETKLVYRLSHSWSFRTSYHLLAVSDIVDTVPSADYVRSSLTTLGGGGAVTTPPPAGFSDVVLQGFTVGAEYMW</sequence>
<evidence type="ECO:0000313" key="2">
    <source>
        <dbReference type="EMBL" id="TWT67525.1"/>
    </source>
</evidence>
<dbReference type="RefSeq" id="WP_186774872.1">
    <property type="nucleotide sequence ID" value="NZ_SJPK01000004.1"/>
</dbReference>
<protein>
    <submittedName>
        <fullName evidence="2">Uncharacterized protein</fullName>
    </submittedName>
</protein>
<keyword evidence="3" id="KW-1185">Reference proteome</keyword>
<proteinExistence type="predicted"/>
<organism evidence="2 3">
    <name type="scientific">Allorhodopirellula solitaria</name>
    <dbReference type="NCBI Taxonomy" id="2527987"/>
    <lineage>
        <taxon>Bacteria</taxon>
        <taxon>Pseudomonadati</taxon>
        <taxon>Planctomycetota</taxon>
        <taxon>Planctomycetia</taxon>
        <taxon>Pirellulales</taxon>
        <taxon>Pirellulaceae</taxon>
        <taxon>Allorhodopirellula</taxon>
    </lineage>
</organism>
<accession>A0A5C5XZZ3</accession>
<evidence type="ECO:0000313" key="3">
    <source>
        <dbReference type="Proteomes" id="UP000318053"/>
    </source>
</evidence>
<feature type="signal peptide" evidence="1">
    <location>
        <begin position="1"/>
        <end position="38"/>
    </location>
</feature>
<reference evidence="2 3" key="1">
    <citation type="submission" date="2019-02" db="EMBL/GenBank/DDBJ databases">
        <title>Deep-cultivation of Planctomycetes and their phenomic and genomic characterization uncovers novel biology.</title>
        <authorList>
            <person name="Wiegand S."/>
            <person name="Jogler M."/>
            <person name="Boedeker C."/>
            <person name="Pinto D."/>
            <person name="Vollmers J."/>
            <person name="Rivas-Marin E."/>
            <person name="Kohn T."/>
            <person name="Peeters S.H."/>
            <person name="Heuer A."/>
            <person name="Rast P."/>
            <person name="Oberbeckmann S."/>
            <person name="Bunk B."/>
            <person name="Jeske O."/>
            <person name="Meyerdierks A."/>
            <person name="Storesund J.E."/>
            <person name="Kallscheuer N."/>
            <person name="Luecker S."/>
            <person name="Lage O.M."/>
            <person name="Pohl T."/>
            <person name="Merkel B.J."/>
            <person name="Hornburger P."/>
            <person name="Mueller R.-W."/>
            <person name="Bruemmer F."/>
            <person name="Labrenz M."/>
            <person name="Spormann A.M."/>
            <person name="Op Den Camp H."/>
            <person name="Overmann J."/>
            <person name="Amann R."/>
            <person name="Jetten M.S.M."/>
            <person name="Mascher T."/>
            <person name="Medema M.H."/>
            <person name="Devos D.P."/>
            <person name="Kaster A.-K."/>
            <person name="Ovreas L."/>
            <person name="Rohde M."/>
            <person name="Galperin M.Y."/>
            <person name="Jogler C."/>
        </authorList>
    </citation>
    <scope>NUCLEOTIDE SEQUENCE [LARGE SCALE GENOMIC DNA]</scope>
    <source>
        <strain evidence="2 3">CA85</strain>
    </source>
</reference>
<dbReference type="AlphaFoldDB" id="A0A5C5XZZ3"/>
<keyword evidence="1" id="KW-0732">Signal</keyword>
<dbReference type="EMBL" id="SJPK01000004">
    <property type="protein sequence ID" value="TWT67525.1"/>
    <property type="molecule type" value="Genomic_DNA"/>
</dbReference>
<comment type="caution">
    <text evidence="2">The sequence shown here is derived from an EMBL/GenBank/DDBJ whole genome shotgun (WGS) entry which is preliminary data.</text>
</comment>